<keyword evidence="7 9" id="KW-1133">Transmembrane helix</keyword>
<name>A0A4R5FV84_9ACTN</name>
<proteinExistence type="inferred from homology"/>
<sequence>MDAALADITDGLWTYLLIPVVVLLGLFFTIQSKGVQFRMFPEMFRAVARKSAPDGAGGKPVSSFGAFTISAAARVGTGNVAGVAAAITLGGAGAVFWMWVMAVIGAASAFAESTLAQLYKVRDNKSFRGGPAYYMKFGLNAKWMGMIFAVVITLTFALAFNSVQANTITATMVSAFGMPADSATPSVIIGLALVALTALVVFGGVTRLVSVTTMLVPVMAIVYLLLGGVVVIMNLHNLPMVIGQIVSSAFGLQEMAAGGLGAAIMQGVRRGLFSNEAGLGSAPNAGAAASVRHPVSQGLVQALGVFFDTILVCSITAFTILFANPTLAGNDETGANLTQSALVTNLGSWAGVALAVVIFMLAFSSVLGNYYYGESNVEFLVGRKGLPVLRVLVLIAVFVGAVGSFATVWAVADLMMALLALINLAALAPLSKTAFRLLADYVAQRKAGVEEPVFTKDRMPELRNVQVWDSADVPVKN</sequence>
<dbReference type="GO" id="GO:0005886">
    <property type="term" value="C:plasma membrane"/>
    <property type="evidence" value="ECO:0007669"/>
    <property type="project" value="UniProtKB-SubCell"/>
</dbReference>
<dbReference type="Gene3D" id="1.20.1740.10">
    <property type="entry name" value="Amino acid/polyamine transporter I"/>
    <property type="match status" value="1"/>
</dbReference>
<feature type="transmembrane region" description="Helical" evidence="9">
    <location>
        <begin position="71"/>
        <end position="90"/>
    </location>
</feature>
<evidence type="ECO:0000256" key="7">
    <source>
        <dbReference type="ARBA" id="ARBA00022989"/>
    </source>
</evidence>
<comment type="similarity">
    <text evidence="2 9">Belongs to the alanine or glycine:cation symporter (AGCS) (TC 2.A.25) family.</text>
</comment>
<evidence type="ECO:0000313" key="10">
    <source>
        <dbReference type="EMBL" id="TDE57238.1"/>
    </source>
</evidence>
<evidence type="ECO:0000256" key="2">
    <source>
        <dbReference type="ARBA" id="ARBA00009261"/>
    </source>
</evidence>
<dbReference type="GO" id="GO:0005283">
    <property type="term" value="F:amino acid:sodium symporter activity"/>
    <property type="evidence" value="ECO:0007669"/>
    <property type="project" value="InterPro"/>
</dbReference>
<evidence type="ECO:0000256" key="9">
    <source>
        <dbReference type="RuleBase" id="RU363064"/>
    </source>
</evidence>
<keyword evidence="6 9" id="KW-0769">Symport</keyword>
<comment type="subcellular location">
    <subcellularLocation>
        <location evidence="1 9">Cell membrane</location>
        <topology evidence="1 9">Multi-pass membrane protein</topology>
    </subcellularLocation>
</comment>
<keyword evidence="8 9" id="KW-0472">Membrane</keyword>
<feature type="transmembrane region" description="Helical" evidence="9">
    <location>
        <begin position="302"/>
        <end position="323"/>
    </location>
</feature>
<reference evidence="10 11" key="1">
    <citation type="submission" date="2019-03" db="EMBL/GenBank/DDBJ databases">
        <title>Draft genome sequences of novel Actinobacteria.</title>
        <authorList>
            <person name="Sahin N."/>
            <person name="Ay H."/>
            <person name="Saygin H."/>
        </authorList>
    </citation>
    <scope>NUCLEOTIDE SEQUENCE [LARGE SCALE GENOMIC DNA]</scope>
    <source>
        <strain evidence="10 11">6K102</strain>
    </source>
</reference>
<dbReference type="NCBIfam" id="TIGR00835">
    <property type="entry name" value="agcS"/>
    <property type="match status" value="1"/>
</dbReference>
<dbReference type="FunFam" id="1.20.1740.10:FF:000004">
    <property type="entry name" value="Sodium:alanine symporter family protein"/>
    <property type="match status" value="1"/>
</dbReference>
<evidence type="ECO:0000313" key="11">
    <source>
        <dbReference type="Proteomes" id="UP000295136"/>
    </source>
</evidence>
<dbReference type="PANTHER" id="PTHR30330:SF1">
    <property type="entry name" value="AMINO-ACID CARRIER PROTEIN ALST"/>
    <property type="match status" value="1"/>
</dbReference>
<evidence type="ECO:0000256" key="3">
    <source>
        <dbReference type="ARBA" id="ARBA00022448"/>
    </source>
</evidence>
<dbReference type="Pfam" id="PF01235">
    <property type="entry name" value="Na_Ala_symp"/>
    <property type="match status" value="1"/>
</dbReference>
<dbReference type="AlphaFoldDB" id="A0A4R5FV84"/>
<keyword evidence="5 9" id="KW-0812">Transmembrane</keyword>
<evidence type="ECO:0000256" key="5">
    <source>
        <dbReference type="ARBA" id="ARBA00022692"/>
    </source>
</evidence>
<keyword evidence="4 9" id="KW-1003">Cell membrane</keyword>
<dbReference type="EMBL" id="SMLD01000015">
    <property type="protein sequence ID" value="TDE57238.1"/>
    <property type="molecule type" value="Genomic_DNA"/>
</dbReference>
<dbReference type="InterPro" id="IPR001463">
    <property type="entry name" value="Na/Ala_symport"/>
</dbReference>
<keyword evidence="3 9" id="KW-0813">Transport</keyword>
<feature type="transmembrane region" description="Helical" evidence="9">
    <location>
        <begin position="388"/>
        <end position="409"/>
    </location>
</feature>
<feature type="transmembrane region" description="Helical" evidence="9">
    <location>
        <begin position="143"/>
        <end position="163"/>
    </location>
</feature>
<evidence type="ECO:0000256" key="4">
    <source>
        <dbReference type="ARBA" id="ARBA00022475"/>
    </source>
</evidence>
<organism evidence="10 11">
    <name type="scientific">Nonomuraea mesophila</name>
    <dbReference type="NCBI Taxonomy" id="2530382"/>
    <lineage>
        <taxon>Bacteria</taxon>
        <taxon>Bacillati</taxon>
        <taxon>Actinomycetota</taxon>
        <taxon>Actinomycetes</taxon>
        <taxon>Streptosporangiales</taxon>
        <taxon>Streptosporangiaceae</taxon>
        <taxon>Nonomuraea</taxon>
    </lineage>
</organism>
<feature type="transmembrane region" description="Helical" evidence="9">
    <location>
        <begin position="214"/>
        <end position="235"/>
    </location>
</feature>
<evidence type="ECO:0000256" key="1">
    <source>
        <dbReference type="ARBA" id="ARBA00004651"/>
    </source>
</evidence>
<gene>
    <name evidence="10" type="ORF">E1295_08610</name>
</gene>
<evidence type="ECO:0000256" key="8">
    <source>
        <dbReference type="ARBA" id="ARBA00023136"/>
    </source>
</evidence>
<evidence type="ECO:0000256" key="6">
    <source>
        <dbReference type="ARBA" id="ARBA00022847"/>
    </source>
</evidence>
<keyword evidence="11" id="KW-1185">Reference proteome</keyword>
<dbReference type="PRINTS" id="PR00175">
    <property type="entry name" value="NAALASMPORT"/>
</dbReference>
<feature type="transmembrane region" description="Helical" evidence="9">
    <location>
        <begin position="346"/>
        <end position="367"/>
    </location>
</feature>
<comment type="caution">
    <text evidence="10">The sequence shown here is derived from an EMBL/GenBank/DDBJ whole genome shotgun (WGS) entry which is preliminary data.</text>
</comment>
<dbReference type="PANTHER" id="PTHR30330">
    <property type="entry name" value="AGSS FAMILY TRANSPORTER, SODIUM-ALANINE"/>
    <property type="match status" value="1"/>
</dbReference>
<feature type="transmembrane region" description="Helical" evidence="9">
    <location>
        <begin position="183"/>
        <end position="202"/>
    </location>
</feature>
<accession>A0A4R5FV84</accession>
<feature type="transmembrane region" description="Helical" evidence="9">
    <location>
        <begin position="12"/>
        <end position="30"/>
    </location>
</feature>
<dbReference type="Proteomes" id="UP000295136">
    <property type="component" value="Unassembled WGS sequence"/>
</dbReference>
<protein>
    <submittedName>
        <fullName evidence="10">Alanine:cation symporter family protein</fullName>
    </submittedName>
</protein>
<dbReference type="PROSITE" id="PS00873">
    <property type="entry name" value="NA_ALANINE_SYMP"/>
    <property type="match status" value="1"/>
</dbReference>
<feature type="transmembrane region" description="Helical" evidence="9">
    <location>
        <begin position="415"/>
        <end position="435"/>
    </location>
</feature>